<dbReference type="InterPro" id="IPR013783">
    <property type="entry name" value="Ig-like_fold"/>
</dbReference>
<evidence type="ECO:0000313" key="5">
    <source>
        <dbReference type="Proteomes" id="UP000644693"/>
    </source>
</evidence>
<keyword evidence="5" id="KW-1185">Reference proteome</keyword>
<dbReference type="EMBL" id="BMYM01000002">
    <property type="protein sequence ID" value="GHD34180.1"/>
    <property type="molecule type" value="Genomic_DNA"/>
</dbReference>
<dbReference type="InterPro" id="IPR025392">
    <property type="entry name" value="DUF4124"/>
</dbReference>
<dbReference type="Proteomes" id="UP000644693">
    <property type="component" value="Unassembled WGS sequence"/>
</dbReference>
<accession>A0A919CKU3</accession>
<proteinExistence type="predicted"/>
<dbReference type="AlphaFoldDB" id="A0A919CKU3"/>
<feature type="domain" description="DUF4124" evidence="3">
    <location>
        <begin position="8"/>
        <end position="62"/>
    </location>
</feature>
<feature type="compositionally biased region" description="Basic and acidic residues" evidence="1">
    <location>
        <begin position="60"/>
        <end position="70"/>
    </location>
</feature>
<protein>
    <recommendedName>
        <fullName evidence="3">DUF4124 domain-containing protein</fullName>
    </recommendedName>
</protein>
<feature type="chain" id="PRO_5037703541" description="DUF4124 domain-containing protein" evidence="2">
    <location>
        <begin position="19"/>
        <end position="176"/>
    </location>
</feature>
<dbReference type="RefSeq" id="WP_189477619.1">
    <property type="nucleotide sequence ID" value="NZ_BMYM01000002.1"/>
</dbReference>
<gene>
    <name evidence="4" type="ORF">GCM10007053_19540</name>
</gene>
<evidence type="ECO:0000313" key="4">
    <source>
        <dbReference type="EMBL" id="GHD34180.1"/>
    </source>
</evidence>
<dbReference type="Gene3D" id="2.60.40.10">
    <property type="entry name" value="Immunoglobulins"/>
    <property type="match status" value="1"/>
</dbReference>
<keyword evidence="2" id="KW-0732">Signal</keyword>
<dbReference type="Pfam" id="PF13511">
    <property type="entry name" value="DUF4124"/>
    <property type="match status" value="1"/>
</dbReference>
<sequence>MRPLLIATLLLASTAAWSQIYKTTDEDGNVIFTDRPPADTGDNVESVETGHTNSIPPPEARPDLAPRERSSSSQDTAVSYSVSITNPAEGTTIPMGPGNLSVSASTTPALRGGETLQLIVSGTPWQEPQARGQWNLTDIRRGEHDLVVTRMDSEGAEIAASDAVRILVLRPVRAKN</sequence>
<comment type="caution">
    <text evidence="4">The sequence shown here is derived from an EMBL/GenBank/DDBJ whole genome shotgun (WGS) entry which is preliminary data.</text>
</comment>
<evidence type="ECO:0000256" key="2">
    <source>
        <dbReference type="SAM" id="SignalP"/>
    </source>
</evidence>
<evidence type="ECO:0000256" key="1">
    <source>
        <dbReference type="SAM" id="MobiDB-lite"/>
    </source>
</evidence>
<feature type="signal peptide" evidence="2">
    <location>
        <begin position="1"/>
        <end position="18"/>
    </location>
</feature>
<evidence type="ECO:0000259" key="3">
    <source>
        <dbReference type="Pfam" id="PF13511"/>
    </source>
</evidence>
<reference evidence="4" key="1">
    <citation type="journal article" date="2014" name="Int. J. Syst. Evol. Microbiol.">
        <title>Complete genome sequence of Corynebacterium casei LMG S-19264T (=DSM 44701T), isolated from a smear-ripened cheese.</title>
        <authorList>
            <consortium name="US DOE Joint Genome Institute (JGI-PGF)"/>
            <person name="Walter F."/>
            <person name="Albersmeier A."/>
            <person name="Kalinowski J."/>
            <person name="Ruckert C."/>
        </authorList>
    </citation>
    <scope>NUCLEOTIDE SEQUENCE</scope>
    <source>
        <strain evidence="4">KCTC 23430</strain>
    </source>
</reference>
<name>A0A919CKU3_9GAMM</name>
<feature type="region of interest" description="Disordered" evidence="1">
    <location>
        <begin position="28"/>
        <end position="79"/>
    </location>
</feature>
<organism evidence="4 5">
    <name type="scientific">Parahalioglobus pacificus</name>
    <dbReference type="NCBI Taxonomy" id="930806"/>
    <lineage>
        <taxon>Bacteria</taxon>
        <taxon>Pseudomonadati</taxon>
        <taxon>Pseudomonadota</taxon>
        <taxon>Gammaproteobacteria</taxon>
        <taxon>Cellvibrionales</taxon>
        <taxon>Halieaceae</taxon>
        <taxon>Parahalioglobus</taxon>
    </lineage>
</organism>
<reference evidence="4" key="2">
    <citation type="submission" date="2020-09" db="EMBL/GenBank/DDBJ databases">
        <authorList>
            <person name="Sun Q."/>
            <person name="Kim S."/>
        </authorList>
    </citation>
    <scope>NUCLEOTIDE SEQUENCE</scope>
    <source>
        <strain evidence="4">KCTC 23430</strain>
    </source>
</reference>